<dbReference type="GO" id="GO:0005198">
    <property type="term" value="F:structural molecule activity"/>
    <property type="evidence" value="ECO:0007669"/>
    <property type="project" value="TreeGrafter"/>
</dbReference>
<dbReference type="FunCoup" id="A0A482XF78">
    <property type="interactions" value="1099"/>
</dbReference>
<dbReference type="EMBL" id="QKKF02011778">
    <property type="protein sequence ID" value="RZF44021.1"/>
    <property type="molecule type" value="Genomic_DNA"/>
</dbReference>
<comment type="similarity">
    <text evidence="2">Belongs to the VPS25 family.</text>
</comment>
<protein>
    <recommendedName>
        <fullName evidence="3">Vacuolar protein-sorting-associated protein 25</fullName>
    </recommendedName>
    <alternativeName>
        <fullName evidence="7">ESCRT-II complex subunit VPS25</fullName>
    </alternativeName>
</protein>
<dbReference type="FunFam" id="1.10.10.570:FF:000003">
    <property type="entry name" value="Vacuolar protein-sorting-associated protein 25"/>
    <property type="match status" value="1"/>
</dbReference>
<comment type="subcellular location">
    <subcellularLocation>
        <location evidence="1">Cytoplasm</location>
    </subcellularLocation>
</comment>
<reference evidence="8 9" key="1">
    <citation type="journal article" date="2017" name="Gigascience">
        <title>Genome sequence of the small brown planthopper, Laodelphax striatellus.</title>
        <authorList>
            <person name="Zhu J."/>
            <person name="Jiang F."/>
            <person name="Wang X."/>
            <person name="Yang P."/>
            <person name="Bao Y."/>
            <person name="Zhao W."/>
            <person name="Wang W."/>
            <person name="Lu H."/>
            <person name="Wang Q."/>
            <person name="Cui N."/>
            <person name="Li J."/>
            <person name="Chen X."/>
            <person name="Luo L."/>
            <person name="Yu J."/>
            <person name="Kang L."/>
            <person name="Cui F."/>
        </authorList>
    </citation>
    <scope>NUCLEOTIDE SEQUENCE [LARGE SCALE GENOMIC DNA]</scope>
    <source>
        <strain evidence="8">Lst14</strain>
    </source>
</reference>
<keyword evidence="9" id="KW-1185">Reference proteome</keyword>
<dbReference type="Gene3D" id="1.10.10.10">
    <property type="entry name" value="Winged helix-like DNA-binding domain superfamily/Winged helix DNA-binding domain"/>
    <property type="match status" value="1"/>
</dbReference>
<evidence type="ECO:0000313" key="8">
    <source>
        <dbReference type="EMBL" id="RZF44021.1"/>
    </source>
</evidence>
<dbReference type="SUPFAM" id="SSF46785">
    <property type="entry name" value="Winged helix' DNA-binding domain"/>
    <property type="match status" value="2"/>
</dbReference>
<evidence type="ECO:0000256" key="2">
    <source>
        <dbReference type="ARBA" id="ARBA00009674"/>
    </source>
</evidence>
<dbReference type="PANTHER" id="PTHR13149">
    <property type="entry name" value="VACUOLAR PROTEIN SORTING-ASSOCIATED PROTEIN VPS25"/>
    <property type="match status" value="1"/>
</dbReference>
<evidence type="ECO:0000256" key="6">
    <source>
        <dbReference type="ARBA" id="ARBA00022927"/>
    </source>
</evidence>
<dbReference type="STRING" id="195883.A0A482XF78"/>
<evidence type="ECO:0000256" key="5">
    <source>
        <dbReference type="ARBA" id="ARBA00022490"/>
    </source>
</evidence>
<keyword evidence="5" id="KW-0963">Cytoplasm</keyword>
<dbReference type="InterPro" id="IPR014041">
    <property type="entry name" value="ESCRT-II_cplx_Vps25-sub_N"/>
</dbReference>
<dbReference type="GO" id="GO:0000814">
    <property type="term" value="C:ESCRT II complex"/>
    <property type="evidence" value="ECO:0007669"/>
    <property type="project" value="InterPro"/>
</dbReference>
<dbReference type="PANTHER" id="PTHR13149:SF0">
    <property type="entry name" value="VACUOLAR PROTEIN-SORTING-ASSOCIATED PROTEIN 25"/>
    <property type="match status" value="1"/>
</dbReference>
<organism evidence="8 9">
    <name type="scientific">Laodelphax striatellus</name>
    <name type="common">Small brown planthopper</name>
    <name type="synonym">Delphax striatella</name>
    <dbReference type="NCBI Taxonomy" id="195883"/>
    <lineage>
        <taxon>Eukaryota</taxon>
        <taxon>Metazoa</taxon>
        <taxon>Ecdysozoa</taxon>
        <taxon>Arthropoda</taxon>
        <taxon>Hexapoda</taxon>
        <taxon>Insecta</taxon>
        <taxon>Pterygota</taxon>
        <taxon>Neoptera</taxon>
        <taxon>Paraneoptera</taxon>
        <taxon>Hemiptera</taxon>
        <taxon>Auchenorrhyncha</taxon>
        <taxon>Fulgoroidea</taxon>
        <taxon>Delphacidae</taxon>
        <taxon>Criomorphinae</taxon>
        <taxon>Laodelphax</taxon>
    </lineage>
</organism>
<evidence type="ECO:0000313" key="9">
    <source>
        <dbReference type="Proteomes" id="UP000291343"/>
    </source>
</evidence>
<dbReference type="Pfam" id="PF05871">
    <property type="entry name" value="ESCRT-II"/>
    <property type="match status" value="1"/>
</dbReference>
<keyword evidence="6" id="KW-0653">Protein transport</keyword>
<dbReference type="InterPro" id="IPR036390">
    <property type="entry name" value="WH_DNA-bd_sf"/>
</dbReference>
<sequence>MTYSNWPWQYSFPPFFTIQPNLETRAKQLEAWRSLVLDYHRALKLAVLDVSEAERSELFNNAKLQRKLPSEGIIQVLESLAKNGNAEPCNKAKTRWYIYWHTLPEWADKMYNWAQETGQTNSVCTLFEIMNASDQDFYGLNEDVVIKALRILEGKQKAELILDGENSGVKFF</sequence>
<gene>
    <name evidence="8" type="ORF">LSTR_LSTR007293</name>
</gene>
<dbReference type="InterPro" id="IPR036388">
    <property type="entry name" value="WH-like_DNA-bd_sf"/>
</dbReference>
<dbReference type="GO" id="GO:0043328">
    <property type="term" value="P:protein transport to vacuole involved in ubiquitin-dependent protein catabolic process via the multivesicular body sorting pathway"/>
    <property type="evidence" value="ECO:0007669"/>
    <property type="project" value="TreeGrafter"/>
</dbReference>
<proteinExistence type="inferred from homology"/>
<evidence type="ECO:0000256" key="7">
    <source>
        <dbReference type="ARBA" id="ARBA00030094"/>
    </source>
</evidence>
<dbReference type="SMR" id="A0A482XF78"/>
<accession>A0A482XF78</accession>
<dbReference type="Gene3D" id="1.10.10.570">
    <property type="entry name" value="Winged helix' DNA-binding domain. Chain C. Domain 1"/>
    <property type="match status" value="1"/>
</dbReference>
<evidence type="ECO:0000256" key="4">
    <source>
        <dbReference type="ARBA" id="ARBA00022448"/>
    </source>
</evidence>
<name>A0A482XF78_LAOST</name>
<dbReference type="GO" id="GO:0042803">
    <property type="term" value="F:protein homodimerization activity"/>
    <property type="evidence" value="ECO:0007669"/>
    <property type="project" value="TreeGrafter"/>
</dbReference>
<dbReference type="InterPro" id="IPR008570">
    <property type="entry name" value="ESCRT-II_cplx_Vps25-sub"/>
</dbReference>
<dbReference type="InParanoid" id="A0A482XF78"/>
<evidence type="ECO:0000256" key="3">
    <source>
        <dbReference type="ARBA" id="ARBA00017934"/>
    </source>
</evidence>
<dbReference type="AlphaFoldDB" id="A0A482XF78"/>
<keyword evidence="4" id="KW-0813">Transport</keyword>
<comment type="caution">
    <text evidence="8">The sequence shown here is derived from an EMBL/GenBank/DDBJ whole genome shotgun (WGS) entry which is preliminary data.</text>
</comment>
<dbReference type="Proteomes" id="UP000291343">
    <property type="component" value="Unassembled WGS sequence"/>
</dbReference>
<dbReference type="OrthoDB" id="245150at2759"/>
<evidence type="ECO:0000256" key="1">
    <source>
        <dbReference type="ARBA" id="ARBA00004496"/>
    </source>
</evidence>